<proteinExistence type="predicted"/>
<dbReference type="SUPFAM" id="SSF53901">
    <property type="entry name" value="Thiolase-like"/>
    <property type="match status" value="1"/>
</dbReference>
<dbReference type="InterPro" id="IPR009081">
    <property type="entry name" value="PP-bd_ACP"/>
</dbReference>
<dbReference type="InterPro" id="IPR042104">
    <property type="entry name" value="PKS_dehydratase_sf"/>
</dbReference>
<dbReference type="InterPro" id="IPR049900">
    <property type="entry name" value="PKS_mFAS_DH"/>
</dbReference>
<dbReference type="PROSITE" id="PS50075">
    <property type="entry name" value="CARRIER"/>
    <property type="match status" value="1"/>
</dbReference>
<dbReference type="GO" id="GO:0033068">
    <property type="term" value="P:macrolide biosynthetic process"/>
    <property type="evidence" value="ECO:0007669"/>
    <property type="project" value="UniProtKB-ARBA"/>
</dbReference>
<dbReference type="Pfam" id="PF00550">
    <property type="entry name" value="PP-binding"/>
    <property type="match status" value="1"/>
</dbReference>
<dbReference type="SUPFAM" id="SSF47336">
    <property type="entry name" value="ACP-like"/>
    <property type="match status" value="1"/>
</dbReference>
<dbReference type="SMART" id="SM00824">
    <property type="entry name" value="PKS_TE"/>
    <property type="match status" value="1"/>
</dbReference>
<dbReference type="Gene3D" id="3.40.50.1820">
    <property type="entry name" value="alpha/beta hydrolase"/>
    <property type="match status" value="1"/>
</dbReference>
<dbReference type="Pfam" id="PF02801">
    <property type="entry name" value="Ketoacyl-synt_C"/>
    <property type="match status" value="1"/>
</dbReference>
<comment type="cofactor">
    <cofactor evidence="1">
        <name>pantetheine 4'-phosphate</name>
        <dbReference type="ChEBI" id="CHEBI:47942"/>
    </cofactor>
</comment>
<feature type="domain" description="Carrier" evidence="11">
    <location>
        <begin position="1273"/>
        <end position="1348"/>
    </location>
</feature>
<dbReference type="InterPro" id="IPR032821">
    <property type="entry name" value="PKS_assoc"/>
</dbReference>
<evidence type="ECO:0000256" key="7">
    <source>
        <dbReference type="ARBA" id="ARBA00023268"/>
    </source>
</evidence>
<dbReference type="PANTHER" id="PTHR43775:SF51">
    <property type="entry name" value="INACTIVE PHENOLPHTHIOCEROL SYNTHESIS POLYKETIDE SYNTHASE TYPE I PKS1-RELATED"/>
    <property type="match status" value="1"/>
</dbReference>
<gene>
    <name evidence="14" type="primary">pks7_2</name>
    <name evidence="14" type="ORF">EHYA_07075</name>
</gene>
<evidence type="ECO:0000256" key="10">
    <source>
        <dbReference type="SAM" id="MobiDB-lite"/>
    </source>
</evidence>
<keyword evidence="3" id="KW-0596">Phosphopantetheine</keyword>
<dbReference type="InterPro" id="IPR014030">
    <property type="entry name" value="Ketoacyl_synth_N"/>
</dbReference>
<dbReference type="SMART" id="SM00826">
    <property type="entry name" value="PKS_DH"/>
    <property type="match status" value="1"/>
</dbReference>
<protein>
    <submittedName>
        <fullName evidence="14">Polyketide synthase</fullName>
    </submittedName>
</protein>
<dbReference type="InterPro" id="IPR050091">
    <property type="entry name" value="PKS_NRPS_Biosynth_Enz"/>
</dbReference>
<dbReference type="InterPro" id="IPR016036">
    <property type="entry name" value="Malonyl_transacylase_ACP-bd"/>
</dbReference>
<dbReference type="InterPro" id="IPR029058">
    <property type="entry name" value="AB_hydrolase_fold"/>
</dbReference>
<feature type="active site" description="Proton donor; for dehydratase activity" evidence="9">
    <location>
        <position position="1143"/>
    </location>
</feature>
<dbReference type="SMART" id="SM00827">
    <property type="entry name" value="PKS_AT"/>
    <property type="match status" value="1"/>
</dbReference>
<feature type="region of interest" description="C-terminal hotdog fold" evidence="9">
    <location>
        <begin position="1082"/>
        <end position="1226"/>
    </location>
</feature>
<dbReference type="InterPro" id="IPR049552">
    <property type="entry name" value="PKS_DH_N"/>
</dbReference>
<evidence type="ECO:0000256" key="2">
    <source>
        <dbReference type="ARBA" id="ARBA00004792"/>
    </source>
</evidence>
<dbReference type="InterPro" id="IPR020841">
    <property type="entry name" value="PKS_Beta-ketoAc_synthase_dom"/>
</dbReference>
<dbReference type="SMART" id="SM00825">
    <property type="entry name" value="PKS_KS"/>
    <property type="match status" value="1"/>
</dbReference>
<dbReference type="SUPFAM" id="SSF55048">
    <property type="entry name" value="Probable ACP-binding domain of malonyl-CoA ACP transacylase"/>
    <property type="match status" value="1"/>
</dbReference>
<dbReference type="SMART" id="SM01294">
    <property type="entry name" value="PKS_PP_betabranch"/>
    <property type="match status" value="1"/>
</dbReference>
<dbReference type="InterPro" id="IPR001031">
    <property type="entry name" value="Thioesterase"/>
</dbReference>
<comment type="caution">
    <text evidence="14">The sequence shown here is derived from an EMBL/GenBank/DDBJ whole genome shotgun (WGS) entry which is preliminary data.</text>
</comment>
<dbReference type="InterPro" id="IPR020806">
    <property type="entry name" value="PKS_PP-bd"/>
</dbReference>
<dbReference type="Pfam" id="PF00698">
    <property type="entry name" value="Acyl_transf_1"/>
    <property type="match status" value="1"/>
</dbReference>
<dbReference type="Gene3D" id="3.30.70.3290">
    <property type="match status" value="1"/>
</dbReference>
<keyword evidence="6" id="KW-0045">Antibiotic biosynthesis</keyword>
<dbReference type="SMART" id="SM00823">
    <property type="entry name" value="PKS_PP"/>
    <property type="match status" value="1"/>
</dbReference>
<dbReference type="GO" id="GO:0006633">
    <property type="term" value="P:fatty acid biosynthetic process"/>
    <property type="evidence" value="ECO:0007669"/>
    <property type="project" value="InterPro"/>
</dbReference>
<evidence type="ECO:0000256" key="1">
    <source>
        <dbReference type="ARBA" id="ARBA00001957"/>
    </source>
</evidence>
<dbReference type="InterPro" id="IPR006162">
    <property type="entry name" value="Ppantetheine_attach_site"/>
</dbReference>
<dbReference type="OrthoDB" id="9778690at2"/>
<dbReference type="Pfam" id="PF00109">
    <property type="entry name" value="ketoacyl-synt"/>
    <property type="match status" value="1"/>
</dbReference>
<dbReference type="InterPro" id="IPR020802">
    <property type="entry name" value="TesA-like"/>
</dbReference>
<feature type="domain" description="PKS/mFAS DH" evidence="13">
    <location>
        <begin position="931"/>
        <end position="1226"/>
    </location>
</feature>
<dbReference type="Pfam" id="PF16197">
    <property type="entry name" value="KAsynt_C_assoc"/>
    <property type="match status" value="1"/>
</dbReference>
<evidence type="ECO:0000256" key="4">
    <source>
        <dbReference type="ARBA" id="ARBA00022553"/>
    </source>
</evidence>
<keyword evidence="4" id="KW-0597">Phosphoprotein</keyword>
<dbReference type="InterPro" id="IPR016035">
    <property type="entry name" value="Acyl_Trfase/lysoPLipase"/>
</dbReference>
<dbReference type="PROSITE" id="PS00012">
    <property type="entry name" value="PHOSPHOPANTETHEINE"/>
    <property type="match status" value="1"/>
</dbReference>
<dbReference type="Pfam" id="PF21089">
    <property type="entry name" value="PKS_DH_N"/>
    <property type="match status" value="1"/>
</dbReference>
<dbReference type="FunFam" id="3.40.47.10:FF:000019">
    <property type="entry name" value="Polyketide synthase type I"/>
    <property type="match status" value="1"/>
</dbReference>
<evidence type="ECO:0000256" key="3">
    <source>
        <dbReference type="ARBA" id="ARBA00022450"/>
    </source>
</evidence>
<dbReference type="PANTHER" id="PTHR43775">
    <property type="entry name" value="FATTY ACID SYNTHASE"/>
    <property type="match status" value="1"/>
</dbReference>
<feature type="domain" description="Ketosynthase family 3 (KS3)" evidence="12">
    <location>
        <begin position="33"/>
        <end position="459"/>
    </location>
</feature>
<dbReference type="InterPro" id="IPR014031">
    <property type="entry name" value="Ketoacyl_synth_C"/>
</dbReference>
<feature type="region of interest" description="N-terminal hotdog fold" evidence="9">
    <location>
        <begin position="931"/>
        <end position="1068"/>
    </location>
</feature>
<dbReference type="Gene3D" id="3.40.366.10">
    <property type="entry name" value="Malonyl-Coenzyme A Acyl Carrier Protein, domain 2"/>
    <property type="match status" value="1"/>
</dbReference>
<reference evidence="14 15" key="1">
    <citation type="submission" date="2018-12" db="EMBL/GenBank/DDBJ databases">
        <title>Draft genome sequence of Embleya hyalina NBRC 13850T.</title>
        <authorList>
            <person name="Komaki H."/>
            <person name="Hosoyama A."/>
            <person name="Kimura A."/>
            <person name="Ichikawa N."/>
            <person name="Tamura T."/>
        </authorList>
    </citation>
    <scope>NUCLEOTIDE SEQUENCE [LARGE SCALE GENOMIC DNA]</scope>
    <source>
        <strain evidence="14 15">NBRC 13850</strain>
    </source>
</reference>
<feature type="region of interest" description="Disordered" evidence="10">
    <location>
        <begin position="1221"/>
        <end position="1242"/>
    </location>
</feature>
<feature type="active site" description="Proton acceptor; for dehydratase activity" evidence="9">
    <location>
        <position position="963"/>
    </location>
</feature>
<dbReference type="Gene3D" id="3.10.129.110">
    <property type="entry name" value="Polyketide synthase dehydratase"/>
    <property type="match status" value="1"/>
</dbReference>
<dbReference type="InterPro" id="IPR049551">
    <property type="entry name" value="PKS_DH_C"/>
</dbReference>
<dbReference type="Gene3D" id="3.40.47.10">
    <property type="match status" value="1"/>
</dbReference>
<dbReference type="SUPFAM" id="SSF52151">
    <property type="entry name" value="FabD/lysophospholipase-like"/>
    <property type="match status" value="1"/>
</dbReference>
<dbReference type="InterPro" id="IPR036299">
    <property type="entry name" value="Polyketide_synth_docking_sf"/>
</dbReference>
<dbReference type="Pfam" id="PF14765">
    <property type="entry name" value="PS-DH"/>
    <property type="match status" value="1"/>
</dbReference>
<evidence type="ECO:0000256" key="6">
    <source>
        <dbReference type="ARBA" id="ARBA00023194"/>
    </source>
</evidence>
<keyword evidence="5" id="KW-0808">Transferase</keyword>
<dbReference type="Pfam" id="PF00975">
    <property type="entry name" value="Thioesterase"/>
    <property type="match status" value="1"/>
</dbReference>
<dbReference type="FunFam" id="3.40.366.10:FF:000002">
    <property type="entry name" value="Probable polyketide synthase 2"/>
    <property type="match status" value="1"/>
</dbReference>
<dbReference type="GO" id="GO:0004312">
    <property type="term" value="F:fatty acid synthase activity"/>
    <property type="evidence" value="ECO:0007669"/>
    <property type="project" value="TreeGrafter"/>
</dbReference>
<dbReference type="Proteomes" id="UP000286931">
    <property type="component" value="Unassembled WGS sequence"/>
</dbReference>
<dbReference type="InterPro" id="IPR036736">
    <property type="entry name" value="ACP-like_sf"/>
</dbReference>
<evidence type="ECO:0000256" key="8">
    <source>
        <dbReference type="ARBA" id="ARBA00023315"/>
    </source>
</evidence>
<dbReference type="InterPro" id="IPR014043">
    <property type="entry name" value="Acyl_transferase_dom"/>
</dbReference>
<dbReference type="InterPro" id="IPR001227">
    <property type="entry name" value="Ac_transferase_dom_sf"/>
</dbReference>
<feature type="compositionally biased region" description="Low complexity" evidence="10">
    <location>
        <begin position="1226"/>
        <end position="1239"/>
    </location>
</feature>
<keyword evidence="15" id="KW-1185">Reference proteome</keyword>
<comment type="pathway">
    <text evidence="2">Antibiotic biosynthesis.</text>
</comment>
<dbReference type="Gene3D" id="1.10.1200.10">
    <property type="entry name" value="ACP-like"/>
    <property type="match status" value="1"/>
</dbReference>
<evidence type="ECO:0000256" key="5">
    <source>
        <dbReference type="ARBA" id="ARBA00022679"/>
    </source>
</evidence>
<evidence type="ECO:0000313" key="14">
    <source>
        <dbReference type="EMBL" id="GCD99360.1"/>
    </source>
</evidence>
<evidence type="ECO:0000259" key="11">
    <source>
        <dbReference type="PROSITE" id="PS50075"/>
    </source>
</evidence>
<dbReference type="Pfam" id="PF08990">
    <property type="entry name" value="Docking"/>
    <property type="match status" value="1"/>
</dbReference>
<evidence type="ECO:0000259" key="12">
    <source>
        <dbReference type="PROSITE" id="PS52004"/>
    </source>
</evidence>
<organism evidence="14 15">
    <name type="scientific">Embleya hyalina</name>
    <dbReference type="NCBI Taxonomy" id="516124"/>
    <lineage>
        <taxon>Bacteria</taxon>
        <taxon>Bacillati</taxon>
        <taxon>Actinomycetota</taxon>
        <taxon>Actinomycetes</taxon>
        <taxon>Kitasatosporales</taxon>
        <taxon>Streptomycetaceae</taxon>
        <taxon>Embleya</taxon>
    </lineage>
</organism>
<accession>A0A401YXT0</accession>
<dbReference type="InterPro" id="IPR016039">
    <property type="entry name" value="Thiolase-like"/>
</dbReference>
<keyword evidence="7" id="KW-0511">Multifunctional enzyme</keyword>
<dbReference type="InterPro" id="IPR015083">
    <property type="entry name" value="NorB/c/GfsB-D-like_docking"/>
</dbReference>
<dbReference type="InterPro" id="IPR020807">
    <property type="entry name" value="PKS_DH"/>
</dbReference>
<dbReference type="PROSITE" id="PS52019">
    <property type="entry name" value="PKS_MFAS_DH"/>
    <property type="match status" value="1"/>
</dbReference>
<dbReference type="SUPFAM" id="SSF101173">
    <property type="entry name" value="Docking domain B of the erythromycin polyketide synthase (DEBS)"/>
    <property type="match status" value="1"/>
</dbReference>
<dbReference type="InterPro" id="IPR018201">
    <property type="entry name" value="Ketoacyl_synth_AS"/>
</dbReference>
<name>A0A401YXT0_9ACTN</name>
<evidence type="ECO:0000256" key="9">
    <source>
        <dbReference type="PROSITE-ProRule" id="PRU01363"/>
    </source>
</evidence>
<dbReference type="FunFam" id="1.10.1200.10:FF:000007">
    <property type="entry name" value="Probable polyketide synthase pks17"/>
    <property type="match status" value="1"/>
</dbReference>
<dbReference type="CDD" id="cd00833">
    <property type="entry name" value="PKS"/>
    <property type="match status" value="1"/>
</dbReference>
<dbReference type="PROSITE" id="PS00606">
    <property type="entry name" value="KS3_1"/>
    <property type="match status" value="1"/>
</dbReference>
<dbReference type="EMBL" id="BIFH01000032">
    <property type="protein sequence ID" value="GCD99360.1"/>
    <property type="molecule type" value="Genomic_DNA"/>
</dbReference>
<dbReference type="PROSITE" id="PS52004">
    <property type="entry name" value="KS3_2"/>
    <property type="match status" value="1"/>
</dbReference>
<sequence>MSDEDKLRGYLKRALADVREARKRVREVEASRREPIAIVGMACRLPGGVTSPEDLWRLVESGTDTVGEAPTDRGWDLRDLYDPDPDRPGTTYTVAGSFLPDAGDFDAAFFGISPREAPATDPQQRLLLETAWDAFERAGIDVTALRRSRTSVFTGIAGIDYAPALDRVPAELEGYLGTGTLGSVASGRISYTFGFEGPAVTVDTACSSSLVALHLAAQSLRGGECDLALAGGATVMASPMGYVEFSRQRGLSVDGRCKAFAASADGTGWAEGVGVLILERLSDAERLGHEVLAVVRGSAVNQDGASNGLTAPNGPAQQRVIREALAGADLSADEVDVVEAHGTGTTLGDPIEAQALLATYGRDRSVDRPLWLGSLKSNIGHAQAAAGVAGVIKMVEALRHGVLPRTLHVDEPTPHVDWSSGGVRLLTEARPWPEVDRPRRAAVSAFGVSGTNAHVILEQPSTEGEPTDERPVTDDVLPWVLSAKTPEALRAQAARLLDRLDRDASTPTADVGFSLVTTRAAFAERAVVIGNRGGLIENLNAVRHGESATGVVTGSVGPVGRTVFVFPGQGSQWVGMAAELHGQSSVFASRFGECAKALEPFVDWSAVDVLTGVAGAPSLDRVDVVQPVLWAVLVSLAEVWRSFGVVPDAVVGHSQGEIAAAVVAGGLSLDDGARVVALRSRAIVALSGRGGMASVALPEPTVRERIAAWGGRISVAAVNGPGQVVVSGEPDALTELVAVVTDEGGRARLIPVDYASHSAQVEEIRGRIVADLAGIVPVSGSVPLWSTVTGDWLDTAGMDAEYWATNLRETVRFEDAVRGLAESGHGVFVETSPHPVLTAAIEATLEDAGPEHPVVVGTLRRDQGGAQRLYTSLAEAFVRGVPVDWTAAFTEHQPRRVALPTYAFQRRRYWRETLDRPAAGASSLGLRSVGHPLLGASVGTGDGDDVLLTGRLSLRTHPWLADHAVRDTVLLPASAFLELAVRAGDEVGLDVVDELVIEAPLILAHDDADADADAADSDAGVHIQVAVGAAGGDGRRRFAVFSRDEAAGDGAEWARHAGGFLAPGTAEDDVAPEAGSWPPADGVSVPVEDAYEVLAAAGIDYGPVFRGLRAAWRTEEALFAEVGAAEEGAEQAAEFGLHPALLDAALHVAVVDALRRAEAAGEEVGTSLAYAWNAVRLHATGAARLRVRLTPAGPDTVAVAAWDETGAPVLSVGSLTSRPVPAGPLADGTGSRARAADAGAGRRKRRVAGTAPVVAESGFGRRLAAAAEGERDEILVNLVRTELGVVLGHAADESVDAEQAFLEVGLDSLTAVELRNRLAGATGLRLPATVTIAHPTPRALARHLRTALAEQGASPDEQPGSTPTGSDRVQGALASFYVQLCAAEKYTTAAEVIMASAGLRPSFPESERDRHVKPVLRLATGAAGPKIVCFPSLSAISGPHEYARFGQVFQGERDVFVIQTPGFAADESLPDHADALLRMHVETVRAAVGDEPFVVVGRSMGGCVAHEVTRRLEAEGVYPVGLGLVDTFPIDTALVPGMDWWLPAMIEGMLGRVAQYDMTLDDTNLSTMGLYQRLFADWKPRPIATPTLVAQADTPVAGTVIDPEGRWDWRAYWPLPHDLIEITGDHFTVLEDHADLTAATIVDWAAGLAR</sequence>
<evidence type="ECO:0000313" key="15">
    <source>
        <dbReference type="Proteomes" id="UP000286931"/>
    </source>
</evidence>
<evidence type="ECO:0000259" key="13">
    <source>
        <dbReference type="PROSITE" id="PS52019"/>
    </source>
</evidence>
<dbReference type="GO" id="GO:0004315">
    <property type="term" value="F:3-oxoacyl-[acyl-carrier-protein] synthase activity"/>
    <property type="evidence" value="ECO:0007669"/>
    <property type="project" value="InterPro"/>
</dbReference>
<keyword evidence="8" id="KW-0012">Acyltransferase</keyword>
<dbReference type="GO" id="GO:0031177">
    <property type="term" value="F:phosphopantetheine binding"/>
    <property type="evidence" value="ECO:0007669"/>
    <property type="project" value="InterPro"/>
</dbReference>
<dbReference type="SUPFAM" id="SSF53474">
    <property type="entry name" value="alpha/beta-Hydrolases"/>
    <property type="match status" value="1"/>
</dbReference>